<evidence type="ECO:0000313" key="3">
    <source>
        <dbReference type="Proteomes" id="UP000179807"/>
    </source>
</evidence>
<keyword evidence="1" id="KW-0732">Signal</keyword>
<gene>
    <name evidence="2" type="ORF">TRFO_05715</name>
</gene>
<reference evidence="2" key="1">
    <citation type="submission" date="2016-10" db="EMBL/GenBank/DDBJ databases">
        <authorList>
            <person name="Benchimol M."/>
            <person name="Almeida L.G."/>
            <person name="Vasconcelos A.T."/>
            <person name="Perreira-Neves A."/>
            <person name="Rosa I.A."/>
            <person name="Tasca T."/>
            <person name="Bogo M.R."/>
            <person name="de Souza W."/>
        </authorList>
    </citation>
    <scope>NUCLEOTIDE SEQUENCE [LARGE SCALE GENOMIC DNA]</scope>
    <source>
        <strain evidence="2">K</strain>
    </source>
</reference>
<feature type="chain" id="PRO_5012859694" description="SCP domain-containing protein" evidence="1">
    <location>
        <begin position="18"/>
        <end position="210"/>
    </location>
</feature>
<dbReference type="AlphaFoldDB" id="A0A1J4K8M3"/>
<accession>A0A1J4K8M3</accession>
<comment type="caution">
    <text evidence="2">The sequence shown here is derived from an EMBL/GenBank/DDBJ whole genome shotgun (WGS) entry which is preliminary data.</text>
</comment>
<evidence type="ECO:0008006" key="4">
    <source>
        <dbReference type="Google" id="ProtNLM"/>
    </source>
</evidence>
<dbReference type="EMBL" id="MLAK01000738">
    <property type="protein sequence ID" value="OHT06060.1"/>
    <property type="molecule type" value="Genomic_DNA"/>
</dbReference>
<evidence type="ECO:0000256" key="1">
    <source>
        <dbReference type="SAM" id="SignalP"/>
    </source>
</evidence>
<feature type="signal peptide" evidence="1">
    <location>
        <begin position="1"/>
        <end position="17"/>
    </location>
</feature>
<sequence length="210" mass="23308">MMYFFIMLSCFLVLALSTQIITWDALENRTPDDICKLYEDNYVFQKTGNCYTEGEGCQYGTQSAEDIDHTTRRINFYRVITGLLPTTTGTEEVYRDNVNQACIIMQKNKIFSHSLTNTSLECWSQSGQTGAASSNIYYASVNTCSTSSISAYMGSLGHRRWVLHPPLISAYASVVGGYSALKVFGMPNNGSAEAFFIAYPPPGPVPYNVI</sequence>
<proteinExistence type="predicted"/>
<organism evidence="2 3">
    <name type="scientific">Tritrichomonas foetus</name>
    <dbReference type="NCBI Taxonomy" id="1144522"/>
    <lineage>
        <taxon>Eukaryota</taxon>
        <taxon>Metamonada</taxon>
        <taxon>Parabasalia</taxon>
        <taxon>Tritrichomonadida</taxon>
        <taxon>Tritrichomonadidae</taxon>
        <taxon>Tritrichomonas</taxon>
    </lineage>
</organism>
<dbReference type="OrthoDB" id="10640037at2759"/>
<dbReference type="GeneID" id="94827373"/>
<dbReference type="RefSeq" id="XP_068359196.1">
    <property type="nucleotide sequence ID" value="XM_068492669.1"/>
</dbReference>
<evidence type="ECO:0000313" key="2">
    <source>
        <dbReference type="EMBL" id="OHT06060.1"/>
    </source>
</evidence>
<name>A0A1J4K8M3_9EUKA</name>
<keyword evidence="3" id="KW-1185">Reference proteome</keyword>
<dbReference type="Proteomes" id="UP000179807">
    <property type="component" value="Unassembled WGS sequence"/>
</dbReference>
<dbReference type="VEuPathDB" id="TrichDB:TRFO_05715"/>
<protein>
    <recommendedName>
        <fullName evidence="4">SCP domain-containing protein</fullName>
    </recommendedName>
</protein>